<keyword evidence="18" id="KW-1185">Reference proteome</keyword>
<evidence type="ECO:0000256" key="1">
    <source>
        <dbReference type="ARBA" id="ARBA00000085"/>
    </source>
</evidence>
<dbReference type="SUPFAM" id="SSF55874">
    <property type="entry name" value="ATPase domain of HSP90 chaperone/DNA topoisomerase II/histidine kinase"/>
    <property type="match status" value="1"/>
</dbReference>
<evidence type="ECO:0000256" key="2">
    <source>
        <dbReference type="ARBA" id="ARBA00004429"/>
    </source>
</evidence>
<dbReference type="PANTHER" id="PTHR44936">
    <property type="entry name" value="SENSOR PROTEIN CREC"/>
    <property type="match status" value="1"/>
</dbReference>
<feature type="domain" description="HAMP" evidence="16">
    <location>
        <begin position="168"/>
        <end position="219"/>
    </location>
</feature>
<dbReference type="CDD" id="cd00075">
    <property type="entry name" value="HATPase"/>
    <property type="match status" value="1"/>
</dbReference>
<dbReference type="PRINTS" id="PR00344">
    <property type="entry name" value="BCTRLSENSOR"/>
</dbReference>
<dbReference type="InterPro" id="IPR050980">
    <property type="entry name" value="2C_sensor_his_kinase"/>
</dbReference>
<evidence type="ECO:0000256" key="13">
    <source>
        <dbReference type="ARBA" id="ARBA00023136"/>
    </source>
</evidence>
<evidence type="ECO:0000256" key="6">
    <source>
        <dbReference type="ARBA" id="ARBA00022679"/>
    </source>
</evidence>
<dbReference type="Gene3D" id="3.30.565.10">
    <property type="entry name" value="Histidine kinase-like ATPase, C-terminal domain"/>
    <property type="match status" value="1"/>
</dbReference>
<keyword evidence="11 14" id="KW-1133">Transmembrane helix</keyword>
<reference evidence="17 18" key="1">
    <citation type="submission" date="2020-03" db="EMBL/GenBank/DDBJ databases">
        <title>Genomic Encyclopedia of Type Strains, Phase IV (KMG-IV): sequencing the most valuable type-strain genomes for metagenomic binning, comparative biology and taxonomic classification.</title>
        <authorList>
            <person name="Goeker M."/>
        </authorList>
    </citation>
    <scope>NUCLEOTIDE SEQUENCE [LARGE SCALE GENOMIC DNA]</scope>
    <source>
        <strain evidence="17 18">DSM 7225</strain>
    </source>
</reference>
<dbReference type="Proteomes" id="UP000531251">
    <property type="component" value="Unassembled WGS sequence"/>
</dbReference>
<dbReference type="InterPro" id="IPR036890">
    <property type="entry name" value="HATPase_C_sf"/>
</dbReference>
<keyword evidence="4" id="KW-0997">Cell inner membrane</keyword>
<dbReference type="Gene3D" id="1.10.287.130">
    <property type="match status" value="1"/>
</dbReference>
<dbReference type="InterPro" id="IPR004358">
    <property type="entry name" value="Sig_transdc_His_kin-like_C"/>
</dbReference>
<keyword evidence="7 14" id="KW-0812">Transmembrane</keyword>
<evidence type="ECO:0000256" key="12">
    <source>
        <dbReference type="ARBA" id="ARBA00023012"/>
    </source>
</evidence>
<dbReference type="SMART" id="SM00387">
    <property type="entry name" value="HATPase_c"/>
    <property type="match status" value="1"/>
</dbReference>
<keyword evidence="4" id="KW-1003">Cell membrane</keyword>
<dbReference type="RefSeq" id="WP_241213551.1">
    <property type="nucleotide sequence ID" value="NZ_BAAADY010000026.1"/>
</dbReference>
<evidence type="ECO:0000256" key="10">
    <source>
        <dbReference type="ARBA" id="ARBA00022840"/>
    </source>
</evidence>
<proteinExistence type="predicted"/>
<dbReference type="InterPro" id="IPR005467">
    <property type="entry name" value="His_kinase_dom"/>
</dbReference>
<dbReference type="PANTHER" id="PTHR44936:SF5">
    <property type="entry name" value="SENSOR HISTIDINE KINASE ENVZ"/>
    <property type="match status" value="1"/>
</dbReference>
<keyword evidence="12" id="KW-0902">Two-component regulatory system</keyword>
<protein>
    <recommendedName>
        <fullName evidence="3">histidine kinase</fullName>
        <ecNumber evidence="3">2.7.13.3</ecNumber>
    </recommendedName>
</protein>
<organism evidence="17 18">
    <name type="scientific">Sphingomonas trueperi</name>
    <dbReference type="NCBI Taxonomy" id="53317"/>
    <lineage>
        <taxon>Bacteria</taxon>
        <taxon>Pseudomonadati</taxon>
        <taxon>Pseudomonadota</taxon>
        <taxon>Alphaproteobacteria</taxon>
        <taxon>Sphingomonadales</taxon>
        <taxon>Sphingomonadaceae</taxon>
        <taxon>Sphingomonas</taxon>
    </lineage>
</organism>
<gene>
    <name evidence="17" type="ORF">GGR89_003947</name>
</gene>
<dbReference type="SUPFAM" id="SSF47384">
    <property type="entry name" value="Homodimeric domain of signal transducing histidine kinase"/>
    <property type="match status" value="1"/>
</dbReference>
<comment type="caution">
    <text evidence="17">The sequence shown here is derived from an EMBL/GenBank/DDBJ whole genome shotgun (WGS) entry which is preliminary data.</text>
</comment>
<dbReference type="PROSITE" id="PS50109">
    <property type="entry name" value="HIS_KIN"/>
    <property type="match status" value="1"/>
</dbReference>
<evidence type="ECO:0000313" key="17">
    <source>
        <dbReference type="EMBL" id="NJB99603.1"/>
    </source>
</evidence>
<keyword evidence="6" id="KW-0808">Transferase</keyword>
<evidence type="ECO:0000256" key="11">
    <source>
        <dbReference type="ARBA" id="ARBA00022989"/>
    </source>
</evidence>
<keyword evidence="9 17" id="KW-0418">Kinase</keyword>
<dbReference type="CDD" id="cd06225">
    <property type="entry name" value="HAMP"/>
    <property type="match status" value="1"/>
</dbReference>
<feature type="domain" description="Histidine kinase" evidence="15">
    <location>
        <begin position="227"/>
        <end position="426"/>
    </location>
</feature>
<evidence type="ECO:0000256" key="7">
    <source>
        <dbReference type="ARBA" id="ARBA00022692"/>
    </source>
</evidence>
<dbReference type="InterPro" id="IPR003594">
    <property type="entry name" value="HATPase_dom"/>
</dbReference>
<comment type="subcellular location">
    <subcellularLocation>
        <location evidence="2">Cell inner membrane</location>
        <topology evidence="2">Multi-pass membrane protein</topology>
    </subcellularLocation>
</comment>
<keyword evidence="8" id="KW-0547">Nucleotide-binding</keyword>
<dbReference type="GO" id="GO:0000155">
    <property type="term" value="F:phosphorelay sensor kinase activity"/>
    <property type="evidence" value="ECO:0007669"/>
    <property type="project" value="InterPro"/>
</dbReference>
<dbReference type="PROSITE" id="PS50885">
    <property type="entry name" value="HAMP"/>
    <property type="match status" value="1"/>
</dbReference>
<keyword evidence="5" id="KW-0597">Phosphoprotein</keyword>
<dbReference type="SMART" id="SM00304">
    <property type="entry name" value="HAMP"/>
    <property type="match status" value="1"/>
</dbReference>
<accession>A0A7X6BEE5</accession>
<dbReference type="EC" id="2.7.13.3" evidence="3"/>
<evidence type="ECO:0000259" key="16">
    <source>
        <dbReference type="PROSITE" id="PS50885"/>
    </source>
</evidence>
<dbReference type="InterPro" id="IPR036097">
    <property type="entry name" value="HisK_dim/P_sf"/>
</dbReference>
<dbReference type="Pfam" id="PF00672">
    <property type="entry name" value="HAMP"/>
    <property type="match status" value="1"/>
</dbReference>
<evidence type="ECO:0000256" key="14">
    <source>
        <dbReference type="SAM" id="Phobius"/>
    </source>
</evidence>
<evidence type="ECO:0000313" key="18">
    <source>
        <dbReference type="Proteomes" id="UP000531251"/>
    </source>
</evidence>
<dbReference type="InterPro" id="IPR003660">
    <property type="entry name" value="HAMP_dom"/>
</dbReference>
<evidence type="ECO:0000256" key="3">
    <source>
        <dbReference type="ARBA" id="ARBA00012438"/>
    </source>
</evidence>
<name>A0A7X6BEE5_9SPHN</name>
<evidence type="ECO:0000256" key="5">
    <source>
        <dbReference type="ARBA" id="ARBA00022553"/>
    </source>
</evidence>
<feature type="transmembrane region" description="Helical" evidence="14">
    <location>
        <begin position="12"/>
        <end position="32"/>
    </location>
</feature>
<dbReference type="GO" id="GO:0005886">
    <property type="term" value="C:plasma membrane"/>
    <property type="evidence" value="ECO:0007669"/>
    <property type="project" value="UniProtKB-SubCell"/>
</dbReference>
<evidence type="ECO:0000256" key="4">
    <source>
        <dbReference type="ARBA" id="ARBA00022519"/>
    </source>
</evidence>
<evidence type="ECO:0000256" key="8">
    <source>
        <dbReference type="ARBA" id="ARBA00022741"/>
    </source>
</evidence>
<evidence type="ECO:0000256" key="9">
    <source>
        <dbReference type="ARBA" id="ARBA00022777"/>
    </source>
</evidence>
<dbReference type="AlphaFoldDB" id="A0A7X6BEE5"/>
<keyword evidence="10" id="KW-0067">ATP-binding</keyword>
<keyword evidence="13 14" id="KW-0472">Membrane</keyword>
<sequence length="426" mass="46491">MIGRPASIVVPMMLFAITSAAVVMLVQFAVVFHGPPPGFGPIPIARVADALRTGRAPVRIHGEAIHLYYADNERFGRTEERAFPERDQAIAALIPAPAGSVRGYYEWPTSDPDQDIHGSFTIGRRTDRGWLVASVSRAPTLGRWRVAILQWMLLTLVILSLLAWAAARRISRPIRRLAEAAKRARLGAPEAIPLDGPREIRELGRAMEAMQVRILQQAENRTVMLAAMAHDLGTPLSRLAFWIEQLPEAARERAVADIGEMRAMLAATLRFTRDDRTHGEMVRLDLGSLIDSLADDLAAAGTNVTVEPGPRMVLIGDAQALRRLFGNLIENAIRYGHAARISWSVRNGHGEIHVDDEGPGFDLSRAENLFAPFVRGESSRNRATGGTGLGLAIVRSIVELHGGEVMLANRPSGTGGRVRVRLPLAT</sequence>
<evidence type="ECO:0000259" key="15">
    <source>
        <dbReference type="PROSITE" id="PS50109"/>
    </source>
</evidence>
<dbReference type="GO" id="GO:0005524">
    <property type="term" value="F:ATP binding"/>
    <property type="evidence" value="ECO:0007669"/>
    <property type="project" value="UniProtKB-KW"/>
</dbReference>
<dbReference type="Pfam" id="PF02518">
    <property type="entry name" value="HATPase_c"/>
    <property type="match status" value="1"/>
</dbReference>
<feature type="transmembrane region" description="Helical" evidence="14">
    <location>
        <begin position="148"/>
        <end position="167"/>
    </location>
</feature>
<comment type="catalytic activity">
    <reaction evidence="1">
        <text>ATP + protein L-histidine = ADP + protein N-phospho-L-histidine.</text>
        <dbReference type="EC" id="2.7.13.3"/>
    </reaction>
</comment>
<dbReference type="EMBL" id="JAATJB010000017">
    <property type="protein sequence ID" value="NJB99603.1"/>
    <property type="molecule type" value="Genomic_DNA"/>
</dbReference>